<dbReference type="GO" id="GO:0020037">
    <property type="term" value="F:heme binding"/>
    <property type="evidence" value="ECO:0007669"/>
    <property type="project" value="InterPro"/>
</dbReference>
<keyword evidence="13" id="KW-0732">Signal</keyword>
<feature type="signal peptide" evidence="13">
    <location>
        <begin position="1"/>
        <end position="25"/>
    </location>
</feature>
<keyword evidence="10" id="KW-0106">Calcium</keyword>
<dbReference type="GO" id="GO:0006979">
    <property type="term" value="P:response to oxidative stress"/>
    <property type="evidence" value="ECO:0007669"/>
    <property type="project" value="InterPro"/>
</dbReference>
<dbReference type="SUPFAM" id="SSF48113">
    <property type="entry name" value="Heme-dependent peroxidases"/>
    <property type="match status" value="2"/>
</dbReference>
<dbReference type="Pfam" id="PF00141">
    <property type="entry name" value="peroxidase"/>
    <property type="match status" value="2"/>
</dbReference>
<dbReference type="GO" id="GO:0046872">
    <property type="term" value="F:metal ion binding"/>
    <property type="evidence" value="ECO:0007669"/>
    <property type="project" value="UniProtKB-KW"/>
</dbReference>
<dbReference type="CDD" id="cd00010">
    <property type="entry name" value="AAI_LTSS"/>
    <property type="match status" value="1"/>
</dbReference>
<dbReference type="AlphaFoldDB" id="A0A6A1WRB7"/>
<feature type="compositionally biased region" description="Low complexity" evidence="12">
    <location>
        <begin position="535"/>
        <end position="550"/>
    </location>
</feature>
<protein>
    <recommendedName>
        <fullName evidence="3">peroxidase</fullName>
        <ecNumber evidence="3">1.11.1.7</ecNumber>
    </recommendedName>
</protein>
<dbReference type="Gene3D" id="1.10.110.10">
    <property type="entry name" value="Plant lipid-transfer and hydrophobic proteins"/>
    <property type="match status" value="1"/>
</dbReference>
<dbReference type="EMBL" id="RXIC02000019">
    <property type="protein sequence ID" value="KAB1227845.1"/>
    <property type="molecule type" value="Genomic_DNA"/>
</dbReference>
<evidence type="ECO:0000256" key="11">
    <source>
        <dbReference type="RuleBase" id="RU004241"/>
    </source>
</evidence>
<evidence type="ECO:0000256" key="1">
    <source>
        <dbReference type="ARBA" id="ARBA00000189"/>
    </source>
</evidence>
<proteinExistence type="inferred from homology"/>
<feature type="region of interest" description="Disordered" evidence="12">
    <location>
        <begin position="518"/>
        <end position="556"/>
    </location>
</feature>
<dbReference type="Proteomes" id="UP000516437">
    <property type="component" value="Chromosome 1"/>
</dbReference>
<comment type="cofactor">
    <cofactor evidence="10">
        <name>Ca(2+)</name>
        <dbReference type="ChEBI" id="CHEBI:29108"/>
    </cofactor>
    <text evidence="10">Binds 2 calcium ions per subunit.</text>
</comment>
<feature type="domain" description="Plant heme peroxidase family profile" evidence="14">
    <location>
        <begin position="220"/>
        <end position="447"/>
    </location>
</feature>
<evidence type="ECO:0000256" key="12">
    <source>
        <dbReference type="SAM" id="MobiDB-lite"/>
    </source>
</evidence>
<name>A0A6A1WRB7_9ROSI</name>
<dbReference type="InterPro" id="IPR000823">
    <property type="entry name" value="Peroxidase_pln"/>
</dbReference>
<keyword evidence="4 15" id="KW-0575">Peroxidase</keyword>
<evidence type="ECO:0000256" key="13">
    <source>
        <dbReference type="SAM" id="SignalP"/>
    </source>
</evidence>
<accession>A0A6A1WRB7</accession>
<dbReference type="Pfam" id="PF14368">
    <property type="entry name" value="LTP_2"/>
    <property type="match status" value="1"/>
</dbReference>
<dbReference type="SUPFAM" id="SSF47699">
    <property type="entry name" value="Bifunctional inhibitor/lipid-transfer protein/seed storage 2S albumin"/>
    <property type="match status" value="1"/>
</dbReference>
<dbReference type="Gene3D" id="1.10.420.10">
    <property type="entry name" value="Peroxidase, domain 2"/>
    <property type="match status" value="2"/>
</dbReference>
<feature type="binding site" evidence="10">
    <location>
        <position position="224"/>
    </location>
    <ligand>
        <name>Ca(2+)</name>
        <dbReference type="ChEBI" id="CHEBI:29108"/>
        <label>1</label>
    </ligand>
</feature>
<evidence type="ECO:0000256" key="8">
    <source>
        <dbReference type="ARBA" id="ARBA00023004"/>
    </source>
</evidence>
<evidence type="ECO:0000256" key="5">
    <source>
        <dbReference type="ARBA" id="ARBA00022617"/>
    </source>
</evidence>
<evidence type="ECO:0000256" key="6">
    <source>
        <dbReference type="ARBA" id="ARBA00022723"/>
    </source>
</evidence>
<evidence type="ECO:0000256" key="10">
    <source>
        <dbReference type="PIRSR" id="PIRSR600823-3"/>
    </source>
</evidence>
<dbReference type="InterPro" id="IPR036312">
    <property type="entry name" value="Bifun_inhib/LTP/seed_sf"/>
</dbReference>
<keyword evidence="5" id="KW-0349">Heme</keyword>
<comment type="similarity">
    <text evidence="11">Belongs to the peroxidase family.</text>
</comment>
<gene>
    <name evidence="15" type="ORF">CJ030_MR1G001679</name>
</gene>
<comment type="cofactor">
    <cofactor evidence="2">
        <name>heme b</name>
        <dbReference type="ChEBI" id="CHEBI:60344"/>
    </cofactor>
</comment>
<evidence type="ECO:0000313" key="15">
    <source>
        <dbReference type="EMBL" id="KAB1227845.1"/>
    </source>
</evidence>
<feature type="chain" id="PRO_5025604641" description="peroxidase" evidence="13">
    <location>
        <begin position="26"/>
        <end position="582"/>
    </location>
</feature>
<dbReference type="InterPro" id="IPR010255">
    <property type="entry name" value="Haem_peroxidase_sf"/>
</dbReference>
<comment type="catalytic activity">
    <reaction evidence="1">
        <text>2 a phenolic donor + H2O2 = 2 a phenolic radical donor + 2 H2O</text>
        <dbReference type="Rhea" id="RHEA:56136"/>
        <dbReference type="ChEBI" id="CHEBI:15377"/>
        <dbReference type="ChEBI" id="CHEBI:16240"/>
        <dbReference type="ChEBI" id="CHEBI:139520"/>
        <dbReference type="ChEBI" id="CHEBI:139521"/>
        <dbReference type="EC" id="1.11.1.7"/>
    </reaction>
</comment>
<keyword evidence="7" id="KW-0560">Oxidoreductase</keyword>
<dbReference type="PANTHER" id="PTHR31388">
    <property type="entry name" value="PEROXIDASE 72-RELATED"/>
    <property type="match status" value="1"/>
</dbReference>
<dbReference type="PRINTS" id="PR00461">
    <property type="entry name" value="PLPEROXIDASE"/>
</dbReference>
<feature type="binding site" evidence="9">
    <location>
        <position position="313"/>
    </location>
    <ligand>
        <name>substrate</name>
    </ligand>
</feature>
<feature type="binding site" evidence="10">
    <location>
        <position position="238"/>
    </location>
    <ligand>
        <name>Ca(2+)</name>
        <dbReference type="ChEBI" id="CHEBI:29108"/>
        <label>1</label>
    </ligand>
</feature>
<feature type="binding site" evidence="10">
    <location>
        <position position="226"/>
    </location>
    <ligand>
        <name>Ca(2+)</name>
        <dbReference type="ChEBI" id="CHEBI:29108"/>
        <label>1</label>
    </ligand>
</feature>
<feature type="region of interest" description="Disordered" evidence="12">
    <location>
        <begin position="371"/>
        <end position="397"/>
    </location>
</feature>
<evidence type="ECO:0000313" key="16">
    <source>
        <dbReference type="Proteomes" id="UP000516437"/>
    </source>
</evidence>
<keyword evidence="16" id="KW-1185">Reference proteome</keyword>
<feature type="binding site" evidence="10">
    <location>
        <position position="222"/>
    </location>
    <ligand>
        <name>Ca(2+)</name>
        <dbReference type="ChEBI" id="CHEBI:29108"/>
        <label>1</label>
    </ligand>
</feature>
<organism evidence="15 16">
    <name type="scientific">Morella rubra</name>
    <name type="common">Chinese bayberry</name>
    <dbReference type="NCBI Taxonomy" id="262757"/>
    <lineage>
        <taxon>Eukaryota</taxon>
        <taxon>Viridiplantae</taxon>
        <taxon>Streptophyta</taxon>
        <taxon>Embryophyta</taxon>
        <taxon>Tracheophyta</taxon>
        <taxon>Spermatophyta</taxon>
        <taxon>Magnoliopsida</taxon>
        <taxon>eudicotyledons</taxon>
        <taxon>Gunneridae</taxon>
        <taxon>Pentapetalae</taxon>
        <taxon>rosids</taxon>
        <taxon>fabids</taxon>
        <taxon>Fagales</taxon>
        <taxon>Myricaceae</taxon>
        <taxon>Morella</taxon>
    </lineage>
</organism>
<sequence length="582" mass="60168">MGSNKATVAFSFTFLLMLGTPLGSSNLERDTAADCADQLVGLAKCDPFVAGDARAPTRDCWTGFEQVLQKNMRCLCVLMKARDDPNLDLKINVTAAVHLAAAHHASIKVSECVSLLHLAPNSTEAKVFEEFSNSIHRTSKPAATGNSTGNGTGSAAEEKSNGGGGGKEVAGSRDGLWDYSTLSPQALKGVWVVGRWEEQDPPAAGERSLGEEISGAGGGILGCDGSVLLDNADGIESEKDAVPNSGSAGRYVDVDDIKSALENVCPGVVSCADILANSSQILVSLAGGSTWEVQLESRDRRTTNRNGANSALPNPFGSLSNITAKFSAAGLDSTDLVALSDSALLHLAPNTTGSKMFGMFSNSIHWTSKPAATGNSTGNGTGSATEEKSNGGGVGKRWLGAEMNSSPHPFLPSAYWNIIKSALENVCPGVVSCADILANSSQILVSLAGGSTWEVQLGSRDSRTANRNGINSALPNPFGSLSDITAKFSAAGLDSTDLVALSVDSALLHLAPNTTGAKEHEGFSNSMINRTRTPAASGNSTGNGSGSAAAEKSDGGGVKKRWLGAEIVSGILLWLFWFPMDS</sequence>
<feature type="compositionally biased region" description="Polar residues" evidence="12">
    <location>
        <begin position="523"/>
        <end position="534"/>
    </location>
</feature>
<feature type="compositionally biased region" description="Low complexity" evidence="12">
    <location>
        <begin position="142"/>
        <end position="155"/>
    </location>
</feature>
<evidence type="ECO:0000259" key="14">
    <source>
        <dbReference type="PROSITE" id="PS50873"/>
    </source>
</evidence>
<dbReference type="InterPro" id="IPR016140">
    <property type="entry name" value="Bifunc_inhib/LTP/seed_store"/>
</dbReference>
<dbReference type="OrthoDB" id="2113341at2759"/>
<feature type="compositionally biased region" description="Low complexity" evidence="12">
    <location>
        <begin position="371"/>
        <end position="384"/>
    </location>
</feature>
<feature type="domain" description="Plant heme peroxidase family profile" evidence="14">
    <location>
        <begin position="448"/>
        <end position="541"/>
    </location>
</feature>
<comment type="caution">
    <text evidence="15">The sequence shown here is derived from an EMBL/GenBank/DDBJ whole genome shotgun (WGS) entry which is preliminary data.</text>
</comment>
<evidence type="ECO:0000256" key="7">
    <source>
        <dbReference type="ARBA" id="ARBA00023002"/>
    </source>
</evidence>
<dbReference type="PROSITE" id="PS50873">
    <property type="entry name" value="PEROXIDASE_4"/>
    <property type="match status" value="2"/>
</dbReference>
<evidence type="ECO:0000256" key="4">
    <source>
        <dbReference type="ARBA" id="ARBA00022559"/>
    </source>
</evidence>
<reference evidence="15 16" key="1">
    <citation type="journal article" date="2019" name="Plant Biotechnol. J.">
        <title>The red bayberry genome and genetic basis of sex determination.</title>
        <authorList>
            <person name="Jia H.M."/>
            <person name="Jia H.J."/>
            <person name="Cai Q.L."/>
            <person name="Wang Y."/>
            <person name="Zhao H.B."/>
            <person name="Yang W.F."/>
            <person name="Wang G.Y."/>
            <person name="Li Y.H."/>
            <person name="Zhan D.L."/>
            <person name="Shen Y.T."/>
            <person name="Niu Q.F."/>
            <person name="Chang L."/>
            <person name="Qiu J."/>
            <person name="Zhao L."/>
            <person name="Xie H.B."/>
            <person name="Fu W.Y."/>
            <person name="Jin J."/>
            <person name="Li X.W."/>
            <person name="Jiao Y."/>
            <person name="Zhou C.C."/>
            <person name="Tu T."/>
            <person name="Chai C.Y."/>
            <person name="Gao J.L."/>
            <person name="Fan L.J."/>
            <person name="van de Weg E."/>
            <person name="Wang J.Y."/>
            <person name="Gao Z.S."/>
        </authorList>
    </citation>
    <scope>NUCLEOTIDE SEQUENCE [LARGE SCALE GENOMIC DNA]</scope>
    <source>
        <tissue evidence="15">Leaves</tissue>
    </source>
</reference>
<dbReference type="EC" id="1.11.1.7" evidence="3"/>
<evidence type="ECO:0000256" key="2">
    <source>
        <dbReference type="ARBA" id="ARBA00001970"/>
    </source>
</evidence>
<evidence type="ECO:0000256" key="9">
    <source>
        <dbReference type="PIRSR" id="PIRSR600823-2"/>
    </source>
</evidence>
<dbReference type="GO" id="GO:0140825">
    <property type="term" value="F:lactoperoxidase activity"/>
    <property type="evidence" value="ECO:0007669"/>
    <property type="project" value="UniProtKB-EC"/>
</dbReference>
<dbReference type="Gene3D" id="1.10.520.10">
    <property type="match status" value="2"/>
</dbReference>
<dbReference type="PANTHER" id="PTHR31388:SF147">
    <property type="entry name" value="PEROXIDASE 58"/>
    <property type="match status" value="1"/>
</dbReference>
<dbReference type="InterPro" id="IPR002016">
    <property type="entry name" value="Haem_peroxidase"/>
</dbReference>
<keyword evidence="8" id="KW-0408">Iron</keyword>
<feature type="region of interest" description="Disordered" evidence="12">
    <location>
        <begin position="137"/>
        <end position="169"/>
    </location>
</feature>
<evidence type="ECO:0000256" key="3">
    <source>
        <dbReference type="ARBA" id="ARBA00012313"/>
    </source>
</evidence>
<keyword evidence="6 10" id="KW-0479">Metal-binding</keyword>